<dbReference type="OrthoDB" id="2958217at2759"/>
<dbReference type="EMBL" id="CABFNO020001253">
    <property type="protein sequence ID" value="CAG9974982.1"/>
    <property type="molecule type" value="Genomic_DNA"/>
</dbReference>
<feature type="non-terminal residue" evidence="2">
    <location>
        <position position="1"/>
    </location>
</feature>
<sequence length="550" mass="62479">CSVIRFDDSEHDLSVRTTVSGDEHIVFSGEEIVQRLFLDYELKDTLPALPNLSKSASDGCVLCCIFKEQITLFLGHKVTQYTELFIHKLCYSMHNGDGDEVPQRSWLQSLNMYFKLVDVNMTEASHSLRLEIQADPTADYLPIQEAEGRRYIALSYCWGPPEKAKHQLKTETSTLKNRLQQIPFLTLPKIHQDSVRICRALGVRYLWIDSLCIIQDDKADWDHEAERMGNVYANAYLTICAARGDSCLDSFLDRIIPTNVVTVPFVSSINPSISGTFSIFPSPRTHGNFDTDRMKGKLLPDFFRPNPPPPDPYRFAASTYQPYNQDVLDCSWNRRGWTYQETLLSPRALVFGELMVYACAGGDLIESEDDVGDNPQAAVRHFLWKQEKSLTDPESEILDDWRTTISSYTSRSLTYRNDTLPALSALAQKYAARVNCEYLAGLFSANLHRGLLWTPGNKTNAAEFLKPLSKAEYIAPSWSWASRSGGSSWVWHIRSSFKREFQLMESNIELDGSNKYGRVKSGHLLLSTKMCQIPTNKLRHNPQFVGASYE</sequence>
<evidence type="ECO:0000313" key="2">
    <source>
        <dbReference type="EMBL" id="CAG9974982.1"/>
    </source>
</evidence>
<protein>
    <recommendedName>
        <fullName evidence="1">Heterokaryon incompatibility domain-containing protein</fullName>
    </recommendedName>
</protein>
<dbReference type="Pfam" id="PF06985">
    <property type="entry name" value="HET"/>
    <property type="match status" value="1"/>
</dbReference>
<evidence type="ECO:0000313" key="3">
    <source>
        <dbReference type="Proteomes" id="UP000754883"/>
    </source>
</evidence>
<keyword evidence="3" id="KW-1185">Reference proteome</keyword>
<gene>
    <name evidence="2" type="ORF">CBYS24578_00016639</name>
</gene>
<organism evidence="2 3">
    <name type="scientific">Clonostachys byssicola</name>
    <dbReference type="NCBI Taxonomy" id="160290"/>
    <lineage>
        <taxon>Eukaryota</taxon>
        <taxon>Fungi</taxon>
        <taxon>Dikarya</taxon>
        <taxon>Ascomycota</taxon>
        <taxon>Pezizomycotina</taxon>
        <taxon>Sordariomycetes</taxon>
        <taxon>Hypocreomycetidae</taxon>
        <taxon>Hypocreales</taxon>
        <taxon>Bionectriaceae</taxon>
        <taxon>Clonostachys</taxon>
    </lineage>
</organism>
<dbReference type="InterPro" id="IPR010730">
    <property type="entry name" value="HET"/>
</dbReference>
<proteinExistence type="predicted"/>
<dbReference type="Proteomes" id="UP000754883">
    <property type="component" value="Unassembled WGS sequence"/>
</dbReference>
<evidence type="ECO:0000259" key="1">
    <source>
        <dbReference type="Pfam" id="PF06985"/>
    </source>
</evidence>
<dbReference type="PANTHER" id="PTHR33112">
    <property type="entry name" value="DOMAIN PROTEIN, PUTATIVE-RELATED"/>
    <property type="match status" value="1"/>
</dbReference>
<comment type="caution">
    <text evidence="2">The sequence shown here is derived from an EMBL/GenBank/DDBJ whole genome shotgun (WGS) entry which is preliminary data.</text>
</comment>
<name>A0A9N9XX43_9HYPO</name>
<dbReference type="AlphaFoldDB" id="A0A9N9XX43"/>
<reference evidence="2" key="1">
    <citation type="submission" date="2021-10" db="EMBL/GenBank/DDBJ databases">
        <authorList>
            <person name="Piombo E."/>
        </authorList>
    </citation>
    <scope>NUCLEOTIDE SEQUENCE</scope>
</reference>
<dbReference type="PANTHER" id="PTHR33112:SF16">
    <property type="entry name" value="HETEROKARYON INCOMPATIBILITY DOMAIN-CONTAINING PROTEIN"/>
    <property type="match status" value="1"/>
</dbReference>
<accession>A0A9N9XX43</accession>
<feature type="domain" description="Heterokaryon incompatibility" evidence="1">
    <location>
        <begin position="151"/>
        <end position="341"/>
    </location>
</feature>